<dbReference type="PIRSF" id="PIRSF001439">
    <property type="entry name" value="CryM"/>
    <property type="match status" value="1"/>
</dbReference>
<name>A0ABP3XMW6_9FIRM</name>
<keyword evidence="2" id="KW-1185">Reference proteome</keyword>
<protein>
    <submittedName>
        <fullName evidence="1">Ornithine cyclodeaminase family protein</fullName>
    </submittedName>
</protein>
<dbReference type="PANTHER" id="PTHR13812">
    <property type="entry name" value="KETIMINE REDUCTASE MU-CRYSTALLIN"/>
    <property type="match status" value="1"/>
</dbReference>
<evidence type="ECO:0000313" key="2">
    <source>
        <dbReference type="Proteomes" id="UP001400965"/>
    </source>
</evidence>
<reference evidence="2" key="1">
    <citation type="journal article" date="2019" name="Int. J. Syst. Evol. Microbiol.">
        <title>The Global Catalogue of Microorganisms (GCM) 10K type strain sequencing project: providing services to taxonomists for standard genome sequencing and annotation.</title>
        <authorList>
            <consortium name="The Broad Institute Genomics Platform"/>
            <consortium name="The Broad Institute Genome Sequencing Center for Infectious Disease"/>
            <person name="Wu L."/>
            <person name="Ma J."/>
        </authorList>
    </citation>
    <scope>NUCLEOTIDE SEQUENCE [LARGE SCALE GENOMIC DNA]</scope>
    <source>
        <strain evidence="2">JCM 6486</strain>
    </source>
</reference>
<evidence type="ECO:0000313" key="1">
    <source>
        <dbReference type="EMBL" id="GAA0866057.1"/>
    </source>
</evidence>
<dbReference type="Pfam" id="PF02423">
    <property type="entry name" value="OCD_Mu_crystall"/>
    <property type="match status" value="1"/>
</dbReference>
<dbReference type="InterPro" id="IPR023401">
    <property type="entry name" value="ODC_N"/>
</dbReference>
<dbReference type="Gene3D" id="3.30.1780.10">
    <property type="entry name" value="ornithine cyclodeaminase, domain 1"/>
    <property type="match status" value="1"/>
</dbReference>
<dbReference type="SUPFAM" id="SSF51735">
    <property type="entry name" value="NAD(P)-binding Rossmann-fold domains"/>
    <property type="match status" value="1"/>
</dbReference>
<dbReference type="InterPro" id="IPR036291">
    <property type="entry name" value="NAD(P)-bd_dom_sf"/>
</dbReference>
<dbReference type="PANTHER" id="PTHR13812:SF19">
    <property type="entry name" value="KETIMINE REDUCTASE MU-CRYSTALLIN"/>
    <property type="match status" value="1"/>
</dbReference>
<sequence>MIYLNKEDILKSITLDECMATVEEAYKIYADKLFNMPDRIQVENGDLTSLYMPCFTEKSFGTKILTVAPNNAKINKPIIDGVMLVNNIETGEIVCMMDGKTLTSVRTGAVGGVGVRHTTSEDVKTIGLIGTGEQGFYQVLYACKARNIKTVYLYNRTKEKAIKLQEELKKELEDVDIIVVNSSIELLKNSEVIITATTSHQPVIDNKKELLKGKHIIAIGSYKPDMRELPDALFDVVDKIVVDTDFAKEESGDLYQPIKNNLIKSEDIENMGNFLRDNKGFDMNNKTTLYKSVGMGLFDIVVANKIYEKAIKNEIGKNIDL</sequence>
<gene>
    <name evidence="1" type="ORF">GCM10008917_25990</name>
</gene>
<dbReference type="InterPro" id="IPR003462">
    <property type="entry name" value="ODC_Mu_crystall"/>
</dbReference>
<dbReference type="EMBL" id="BAAACP010000022">
    <property type="protein sequence ID" value="GAA0866057.1"/>
    <property type="molecule type" value="Genomic_DNA"/>
</dbReference>
<dbReference type="Proteomes" id="UP001400965">
    <property type="component" value="Unassembled WGS sequence"/>
</dbReference>
<dbReference type="Gene3D" id="3.40.50.720">
    <property type="entry name" value="NAD(P)-binding Rossmann-like Domain"/>
    <property type="match status" value="1"/>
</dbReference>
<organism evidence="1 2">
    <name type="scientific">Paraclostridium tenue</name>
    <dbReference type="NCBI Taxonomy" id="1737"/>
    <lineage>
        <taxon>Bacteria</taxon>
        <taxon>Bacillati</taxon>
        <taxon>Bacillota</taxon>
        <taxon>Clostridia</taxon>
        <taxon>Peptostreptococcales</taxon>
        <taxon>Peptostreptococcaceae</taxon>
        <taxon>Paraclostridium</taxon>
    </lineage>
</organism>
<comment type="caution">
    <text evidence="1">The sequence shown here is derived from an EMBL/GenBank/DDBJ whole genome shotgun (WGS) entry which is preliminary data.</text>
</comment>
<dbReference type="RefSeq" id="WP_346046732.1">
    <property type="nucleotide sequence ID" value="NZ_BAAACP010000022.1"/>
</dbReference>
<proteinExistence type="predicted"/>
<accession>A0ABP3XMW6</accession>